<gene>
    <name evidence="2" type="ORF">CHU92_01405</name>
</gene>
<protein>
    <recommendedName>
        <fullName evidence="1">Cupin type-2 domain-containing protein</fullName>
    </recommendedName>
</protein>
<evidence type="ECO:0000313" key="2">
    <source>
        <dbReference type="EMBL" id="OYQ46490.1"/>
    </source>
</evidence>
<dbReference type="AlphaFoldDB" id="A0A256A0A0"/>
<dbReference type="PANTHER" id="PTHR36440:SF1">
    <property type="entry name" value="PUTATIVE (AFU_ORTHOLOGUE AFUA_8G07350)-RELATED"/>
    <property type="match status" value="1"/>
</dbReference>
<reference evidence="2 3" key="1">
    <citation type="submission" date="2017-07" db="EMBL/GenBank/DDBJ databases">
        <title>Flavobacterium cyanobacteriorum sp. nov., isolated from cyanobacterial aggregates in a eutrophic lake.</title>
        <authorList>
            <person name="Cai H."/>
        </authorList>
    </citation>
    <scope>NUCLEOTIDE SEQUENCE [LARGE SCALE GENOMIC DNA]</scope>
    <source>
        <strain evidence="2 3">TH021</strain>
    </source>
</reference>
<comment type="caution">
    <text evidence="2">The sequence shown here is derived from an EMBL/GenBank/DDBJ whole genome shotgun (WGS) entry which is preliminary data.</text>
</comment>
<dbReference type="InterPro" id="IPR014710">
    <property type="entry name" value="RmlC-like_jellyroll"/>
</dbReference>
<evidence type="ECO:0000259" key="1">
    <source>
        <dbReference type="Pfam" id="PF07883"/>
    </source>
</evidence>
<name>A0A256A0A0_9FLAO</name>
<dbReference type="EMBL" id="NOXV01000114">
    <property type="protein sequence ID" value="OYQ46490.1"/>
    <property type="molecule type" value="Genomic_DNA"/>
</dbReference>
<sequence>MKLAPEDGKTINFYTTKMVFKTTLAETNNSYSVILMTHQASTGPALHIHPNGQETFYIIEGIYTFTLGNKFIEAQKGDFIIVPQGVPHKYVSGKDGGQMLVTTPPAVEKYFLHIAEELVKRHVPLEYEFEIAKQNGQIFLDKEGHWGHRQ</sequence>
<proteinExistence type="predicted"/>
<keyword evidence="3" id="KW-1185">Reference proteome</keyword>
<dbReference type="InterPro" id="IPR013096">
    <property type="entry name" value="Cupin_2"/>
</dbReference>
<accession>A0A256A0A0</accession>
<dbReference type="OrthoDB" id="1423961at2"/>
<dbReference type="RefSeq" id="WP_094411856.1">
    <property type="nucleotide sequence ID" value="NZ_NOXV01000114.1"/>
</dbReference>
<dbReference type="SUPFAM" id="SSF51182">
    <property type="entry name" value="RmlC-like cupins"/>
    <property type="match status" value="1"/>
</dbReference>
<dbReference type="Proteomes" id="UP000216605">
    <property type="component" value="Unassembled WGS sequence"/>
</dbReference>
<dbReference type="Pfam" id="PF07883">
    <property type="entry name" value="Cupin_2"/>
    <property type="match status" value="1"/>
</dbReference>
<feature type="domain" description="Cupin type-2" evidence="1">
    <location>
        <begin position="38"/>
        <end position="95"/>
    </location>
</feature>
<dbReference type="Gene3D" id="2.60.120.10">
    <property type="entry name" value="Jelly Rolls"/>
    <property type="match status" value="1"/>
</dbReference>
<dbReference type="InterPro" id="IPR053146">
    <property type="entry name" value="QDO-like"/>
</dbReference>
<dbReference type="PANTHER" id="PTHR36440">
    <property type="entry name" value="PUTATIVE (AFU_ORTHOLOGUE AFUA_8G07350)-RELATED"/>
    <property type="match status" value="1"/>
</dbReference>
<organism evidence="2 3">
    <name type="scientific">Flavobacterium cyanobacteriorum</name>
    <dbReference type="NCBI Taxonomy" id="2022802"/>
    <lineage>
        <taxon>Bacteria</taxon>
        <taxon>Pseudomonadati</taxon>
        <taxon>Bacteroidota</taxon>
        <taxon>Flavobacteriia</taxon>
        <taxon>Flavobacteriales</taxon>
        <taxon>Flavobacteriaceae</taxon>
        <taxon>Flavobacterium</taxon>
    </lineage>
</organism>
<dbReference type="InterPro" id="IPR011051">
    <property type="entry name" value="RmlC_Cupin_sf"/>
</dbReference>
<evidence type="ECO:0000313" key="3">
    <source>
        <dbReference type="Proteomes" id="UP000216605"/>
    </source>
</evidence>